<dbReference type="InParanoid" id="A0A0C3B4J1"/>
<evidence type="ECO:0000313" key="3">
    <source>
        <dbReference type="EMBL" id="KIM81103.1"/>
    </source>
</evidence>
<feature type="non-terminal residue" evidence="3">
    <location>
        <position position="1"/>
    </location>
</feature>
<feature type="compositionally biased region" description="Polar residues" evidence="1">
    <location>
        <begin position="1"/>
        <end position="15"/>
    </location>
</feature>
<feature type="region of interest" description="Disordered" evidence="1">
    <location>
        <begin position="1"/>
        <end position="20"/>
    </location>
</feature>
<reference evidence="3 4" key="1">
    <citation type="submission" date="2014-04" db="EMBL/GenBank/DDBJ databases">
        <authorList>
            <consortium name="DOE Joint Genome Institute"/>
            <person name="Kuo A."/>
            <person name="Tarkka M."/>
            <person name="Buscot F."/>
            <person name="Kohler A."/>
            <person name="Nagy L.G."/>
            <person name="Floudas D."/>
            <person name="Copeland A."/>
            <person name="Barry K.W."/>
            <person name="Cichocki N."/>
            <person name="Veneault-Fourrey C."/>
            <person name="LaButti K."/>
            <person name="Lindquist E.A."/>
            <person name="Lipzen A."/>
            <person name="Lundell T."/>
            <person name="Morin E."/>
            <person name="Murat C."/>
            <person name="Sun H."/>
            <person name="Tunlid A."/>
            <person name="Henrissat B."/>
            <person name="Grigoriev I.V."/>
            <person name="Hibbett D.S."/>
            <person name="Martin F."/>
            <person name="Nordberg H.P."/>
            <person name="Cantor M.N."/>
            <person name="Hua S.X."/>
        </authorList>
    </citation>
    <scope>NUCLEOTIDE SEQUENCE [LARGE SCALE GENOMIC DNA]</scope>
    <source>
        <strain evidence="3 4">F 1598</strain>
    </source>
</reference>
<keyword evidence="4" id="KW-1185">Reference proteome</keyword>
<dbReference type="SUPFAM" id="SSF56112">
    <property type="entry name" value="Protein kinase-like (PK-like)"/>
    <property type="match status" value="1"/>
</dbReference>
<dbReference type="Gene3D" id="3.30.200.20">
    <property type="entry name" value="Phosphorylase Kinase, domain 1"/>
    <property type="match status" value="1"/>
</dbReference>
<sequence length="294" mass="32856">TSTDDMTSETNSTFSYGEGERDSFSLSQLTAAVTEYFQTSCQLVQLAQGGFHKVYDIVCTDTKLVDAVVRVASPAFPKDKLESEVATIRYLAKYTRVPVPRVYSWNSDASNPAGVEYMIMQKVSGVPADSVLESLPHDSVKRLVTEVAAYSHELFSLRFKQAGSLYQNSTSTEFSVGPIVSSPFYRSLDGIVRITNASPSYDLSPFRGPFSTVSDYLSSWLRAELYTSSQESLVVLSELDWDRDRLQRGQRVLEKAIELCRIYPGDIQMHEGIATPSQHFSLKLDDFRLSNIMV</sequence>
<dbReference type="InterPro" id="IPR011009">
    <property type="entry name" value="Kinase-like_dom_sf"/>
</dbReference>
<reference evidence="4" key="2">
    <citation type="submission" date="2015-01" db="EMBL/GenBank/DDBJ databases">
        <title>Evolutionary Origins and Diversification of the Mycorrhizal Mutualists.</title>
        <authorList>
            <consortium name="DOE Joint Genome Institute"/>
            <consortium name="Mycorrhizal Genomics Consortium"/>
            <person name="Kohler A."/>
            <person name="Kuo A."/>
            <person name="Nagy L.G."/>
            <person name="Floudas D."/>
            <person name="Copeland A."/>
            <person name="Barry K.W."/>
            <person name="Cichocki N."/>
            <person name="Veneault-Fourrey C."/>
            <person name="LaButti K."/>
            <person name="Lindquist E.A."/>
            <person name="Lipzen A."/>
            <person name="Lundell T."/>
            <person name="Morin E."/>
            <person name="Murat C."/>
            <person name="Riley R."/>
            <person name="Ohm R."/>
            <person name="Sun H."/>
            <person name="Tunlid A."/>
            <person name="Henrissat B."/>
            <person name="Grigoriev I.V."/>
            <person name="Hibbett D.S."/>
            <person name="Martin F."/>
        </authorList>
    </citation>
    <scope>NUCLEOTIDE SEQUENCE [LARGE SCALE GENOMIC DNA]</scope>
    <source>
        <strain evidence="4">F 1598</strain>
    </source>
</reference>
<dbReference type="PANTHER" id="PTHR21310">
    <property type="entry name" value="AMINOGLYCOSIDE PHOSPHOTRANSFERASE-RELATED-RELATED"/>
    <property type="match status" value="1"/>
</dbReference>
<evidence type="ECO:0000259" key="2">
    <source>
        <dbReference type="Pfam" id="PF01636"/>
    </source>
</evidence>
<dbReference type="OrthoDB" id="10003767at2759"/>
<gene>
    <name evidence="3" type="ORF">PILCRDRAFT_72272</name>
</gene>
<feature type="domain" description="Aminoglycoside phosphotransferase" evidence="2">
    <location>
        <begin position="59"/>
        <end position="157"/>
    </location>
</feature>
<dbReference type="InterPro" id="IPR002575">
    <property type="entry name" value="Aminoglycoside_PTrfase"/>
</dbReference>
<dbReference type="AlphaFoldDB" id="A0A0C3B4J1"/>
<accession>A0A0C3B4J1</accession>
<evidence type="ECO:0000313" key="4">
    <source>
        <dbReference type="Proteomes" id="UP000054166"/>
    </source>
</evidence>
<organism evidence="3 4">
    <name type="scientific">Piloderma croceum (strain F 1598)</name>
    <dbReference type="NCBI Taxonomy" id="765440"/>
    <lineage>
        <taxon>Eukaryota</taxon>
        <taxon>Fungi</taxon>
        <taxon>Dikarya</taxon>
        <taxon>Basidiomycota</taxon>
        <taxon>Agaricomycotina</taxon>
        <taxon>Agaricomycetes</taxon>
        <taxon>Agaricomycetidae</taxon>
        <taxon>Atheliales</taxon>
        <taxon>Atheliaceae</taxon>
        <taxon>Piloderma</taxon>
    </lineage>
</organism>
<evidence type="ECO:0000256" key="1">
    <source>
        <dbReference type="SAM" id="MobiDB-lite"/>
    </source>
</evidence>
<dbReference type="HOGENOM" id="CLU_797071_0_0_1"/>
<dbReference type="PANTHER" id="PTHR21310:SF13">
    <property type="entry name" value="AMINOGLYCOSIDE PHOSPHOTRANSFERASE DOMAIN-CONTAINING PROTEIN"/>
    <property type="match status" value="1"/>
</dbReference>
<protein>
    <recommendedName>
        <fullName evidence="2">Aminoglycoside phosphotransferase domain-containing protein</fullName>
    </recommendedName>
</protein>
<dbReference type="InterPro" id="IPR051678">
    <property type="entry name" value="AGP_Transferase"/>
</dbReference>
<name>A0A0C3B4J1_PILCF</name>
<dbReference type="EMBL" id="KN833001">
    <property type="protein sequence ID" value="KIM81103.1"/>
    <property type="molecule type" value="Genomic_DNA"/>
</dbReference>
<proteinExistence type="predicted"/>
<dbReference type="STRING" id="765440.A0A0C3B4J1"/>
<dbReference type="Proteomes" id="UP000054166">
    <property type="component" value="Unassembled WGS sequence"/>
</dbReference>
<dbReference type="Pfam" id="PF01636">
    <property type="entry name" value="APH"/>
    <property type="match status" value="1"/>
</dbReference>